<comment type="caution">
    <text evidence="2">The sequence shown here is derived from an EMBL/GenBank/DDBJ whole genome shotgun (WGS) entry which is preliminary data.</text>
</comment>
<dbReference type="GO" id="GO:0003964">
    <property type="term" value="F:RNA-directed DNA polymerase activity"/>
    <property type="evidence" value="ECO:0007669"/>
    <property type="project" value="UniProtKB-KW"/>
</dbReference>
<dbReference type="PANTHER" id="PTHR19446">
    <property type="entry name" value="REVERSE TRANSCRIPTASES"/>
    <property type="match status" value="1"/>
</dbReference>
<proteinExistence type="predicted"/>
<dbReference type="AlphaFoldDB" id="A0AAV4C5R6"/>
<evidence type="ECO:0000313" key="2">
    <source>
        <dbReference type="EMBL" id="GFO26922.1"/>
    </source>
</evidence>
<keyword evidence="2" id="KW-0808">Transferase</keyword>
<dbReference type="InterPro" id="IPR043502">
    <property type="entry name" value="DNA/RNA_pol_sf"/>
</dbReference>
<protein>
    <submittedName>
        <fullName evidence="2">RNA-directed DNA polymerase from mobile element jockey</fullName>
    </submittedName>
</protein>
<accession>A0AAV4C5R6</accession>
<evidence type="ECO:0000313" key="3">
    <source>
        <dbReference type="Proteomes" id="UP000735302"/>
    </source>
</evidence>
<keyword evidence="3" id="KW-1185">Reference proteome</keyword>
<name>A0AAV4C5R6_9GAST</name>
<dbReference type="Pfam" id="PF00078">
    <property type="entry name" value="RVT_1"/>
    <property type="match status" value="1"/>
</dbReference>
<sequence>MKYLIRAVLLAARRGIPRGVVRKYSPIWTTEFAQAVAKRKQARREYLKSKTTTNRKRYNALCRRVKRIGQVARTKEWRHACENLNPSSDPKIAWQFIRRVSGRGNTARVEPLIVKGKEMQTDWKEADAFNKHFSKVNSVPRDPVADPRMRRLKKALERRPIASNRTFKVEFTLTEINIALRKGKPGKAPGPNGVTQEMLSHLGPRAKGTLLNLFNRTCRSGELPSAWRTAVLVPIRKKGKCATAAESYRTFSLTSVISKTMERMVNARLYHYLEQNACLDESQSGFRRHRTTLYHLVRFTQSVINAWQAKSHTVTVFVDLKKAYDRVWRTGLAVRLQEHGITGRMYGWLKSFLTERFIRTQIKGLCPILGL</sequence>
<keyword evidence="2" id="KW-0548">Nucleotidyltransferase</keyword>
<dbReference type="InterPro" id="IPR000477">
    <property type="entry name" value="RT_dom"/>
</dbReference>
<dbReference type="SUPFAM" id="SSF56672">
    <property type="entry name" value="DNA/RNA polymerases"/>
    <property type="match status" value="1"/>
</dbReference>
<dbReference type="Proteomes" id="UP000735302">
    <property type="component" value="Unassembled WGS sequence"/>
</dbReference>
<gene>
    <name evidence="2" type="ORF">PoB_005342700</name>
</gene>
<organism evidence="2 3">
    <name type="scientific">Plakobranchus ocellatus</name>
    <dbReference type="NCBI Taxonomy" id="259542"/>
    <lineage>
        <taxon>Eukaryota</taxon>
        <taxon>Metazoa</taxon>
        <taxon>Spiralia</taxon>
        <taxon>Lophotrochozoa</taxon>
        <taxon>Mollusca</taxon>
        <taxon>Gastropoda</taxon>
        <taxon>Heterobranchia</taxon>
        <taxon>Euthyneura</taxon>
        <taxon>Panpulmonata</taxon>
        <taxon>Sacoglossa</taxon>
        <taxon>Placobranchoidea</taxon>
        <taxon>Plakobranchidae</taxon>
        <taxon>Plakobranchus</taxon>
    </lineage>
</organism>
<keyword evidence="2" id="KW-0695">RNA-directed DNA polymerase</keyword>
<evidence type="ECO:0000259" key="1">
    <source>
        <dbReference type="Pfam" id="PF00078"/>
    </source>
</evidence>
<reference evidence="2 3" key="1">
    <citation type="journal article" date="2021" name="Elife">
        <title>Chloroplast acquisition without the gene transfer in kleptoplastic sea slugs, Plakobranchus ocellatus.</title>
        <authorList>
            <person name="Maeda T."/>
            <person name="Takahashi S."/>
            <person name="Yoshida T."/>
            <person name="Shimamura S."/>
            <person name="Takaki Y."/>
            <person name="Nagai Y."/>
            <person name="Toyoda A."/>
            <person name="Suzuki Y."/>
            <person name="Arimoto A."/>
            <person name="Ishii H."/>
            <person name="Satoh N."/>
            <person name="Nishiyama T."/>
            <person name="Hasebe M."/>
            <person name="Maruyama T."/>
            <person name="Minagawa J."/>
            <person name="Obokata J."/>
            <person name="Shigenobu S."/>
        </authorList>
    </citation>
    <scope>NUCLEOTIDE SEQUENCE [LARGE SCALE GENOMIC DNA]</scope>
</reference>
<dbReference type="EMBL" id="BLXT01005873">
    <property type="protein sequence ID" value="GFO26922.1"/>
    <property type="molecule type" value="Genomic_DNA"/>
</dbReference>
<feature type="domain" description="Reverse transcriptase" evidence="1">
    <location>
        <begin position="235"/>
        <end position="357"/>
    </location>
</feature>